<evidence type="ECO:0000313" key="4">
    <source>
        <dbReference type="Proteomes" id="UP000465360"/>
    </source>
</evidence>
<comment type="caution">
    <text evidence="3">The sequence shown here is derived from an EMBL/GenBank/DDBJ whole genome shotgun (WGS) entry which is preliminary data.</text>
</comment>
<evidence type="ECO:0000256" key="1">
    <source>
        <dbReference type="SAM" id="MobiDB-lite"/>
    </source>
</evidence>
<dbReference type="Proteomes" id="UP000465360">
    <property type="component" value="Unassembled WGS sequence"/>
</dbReference>
<name>A0A7I9YNP8_MYCBU</name>
<evidence type="ECO:0000313" key="3">
    <source>
        <dbReference type="EMBL" id="GFG90290.1"/>
    </source>
</evidence>
<gene>
    <name evidence="3" type="ORF">MBOU_23320</name>
</gene>
<accession>A0A7I9YNP8</accession>
<evidence type="ECO:0000256" key="2">
    <source>
        <dbReference type="SAM" id="Phobius"/>
    </source>
</evidence>
<organism evidence="3 4">
    <name type="scientific">Mycobacterium bourgelatii</name>
    <dbReference type="NCBI Taxonomy" id="1273442"/>
    <lineage>
        <taxon>Bacteria</taxon>
        <taxon>Bacillati</taxon>
        <taxon>Actinomycetota</taxon>
        <taxon>Actinomycetes</taxon>
        <taxon>Mycobacteriales</taxon>
        <taxon>Mycobacteriaceae</taxon>
        <taxon>Mycobacterium</taxon>
    </lineage>
</organism>
<dbReference type="AlphaFoldDB" id="A0A7I9YNP8"/>
<dbReference type="EMBL" id="BLKZ01000001">
    <property type="protein sequence ID" value="GFG90290.1"/>
    <property type="molecule type" value="Genomic_DNA"/>
</dbReference>
<feature type="compositionally biased region" description="Acidic residues" evidence="1">
    <location>
        <begin position="21"/>
        <end position="34"/>
    </location>
</feature>
<sequence length="155" mass="16802">MQGMALPNHSPETSPAADAEAMPEEVAEAMPEEVAEPGPQVIRLRIKPWDLVFTMALLGALLLLLSLTSWTSKLFGFTETVCATDDCPPVPYGVNFYIYPFMWGGIGGAITAAVLGPFVSMVRGWYMFFWPFISVAVLTITSVLCSALAGFSARF</sequence>
<feature type="region of interest" description="Disordered" evidence="1">
    <location>
        <begin position="1"/>
        <end position="34"/>
    </location>
</feature>
<keyword evidence="2" id="KW-0812">Transmembrane</keyword>
<protein>
    <submittedName>
        <fullName evidence="3">Uncharacterized protein</fullName>
    </submittedName>
</protein>
<proteinExistence type="predicted"/>
<keyword evidence="2" id="KW-0472">Membrane</keyword>
<reference evidence="3 4" key="1">
    <citation type="journal article" date="2019" name="Emerg. Microbes Infect.">
        <title>Comprehensive subspecies identification of 175 nontuberculous mycobacteria species based on 7547 genomic profiles.</title>
        <authorList>
            <person name="Matsumoto Y."/>
            <person name="Kinjo T."/>
            <person name="Motooka D."/>
            <person name="Nabeya D."/>
            <person name="Jung N."/>
            <person name="Uechi K."/>
            <person name="Horii T."/>
            <person name="Iida T."/>
            <person name="Fujita J."/>
            <person name="Nakamura S."/>
        </authorList>
    </citation>
    <scope>NUCLEOTIDE SEQUENCE [LARGE SCALE GENOMIC DNA]</scope>
    <source>
        <strain evidence="3 4">JCM 30725</strain>
    </source>
</reference>
<feature type="transmembrane region" description="Helical" evidence="2">
    <location>
        <begin position="128"/>
        <end position="151"/>
    </location>
</feature>
<keyword evidence="2" id="KW-1133">Transmembrane helix</keyword>
<feature type="transmembrane region" description="Helical" evidence="2">
    <location>
        <begin position="96"/>
        <end position="116"/>
    </location>
</feature>
<keyword evidence="4" id="KW-1185">Reference proteome</keyword>
<feature type="transmembrane region" description="Helical" evidence="2">
    <location>
        <begin position="51"/>
        <end position="70"/>
    </location>
</feature>